<dbReference type="InParanoid" id="A0A152A8Y3"/>
<feature type="signal peptide" evidence="3">
    <location>
        <begin position="1"/>
        <end position="25"/>
    </location>
</feature>
<evidence type="ECO:0008006" key="6">
    <source>
        <dbReference type="Google" id="ProtNLM"/>
    </source>
</evidence>
<keyword evidence="5" id="KW-1185">Reference proteome</keyword>
<feature type="chain" id="PRO_5007593772" description="Transmembrane protein" evidence="3">
    <location>
        <begin position="26"/>
        <end position="839"/>
    </location>
</feature>
<keyword evidence="2" id="KW-1133">Transmembrane helix</keyword>
<dbReference type="AlphaFoldDB" id="A0A152A8Y3"/>
<keyword evidence="2" id="KW-0472">Membrane</keyword>
<dbReference type="Proteomes" id="UP000076078">
    <property type="component" value="Unassembled WGS sequence"/>
</dbReference>
<feature type="compositionally biased region" description="Polar residues" evidence="1">
    <location>
        <begin position="828"/>
        <end position="839"/>
    </location>
</feature>
<dbReference type="OMA" id="VEIVWNG"/>
<keyword evidence="2" id="KW-0812">Transmembrane</keyword>
<accession>A0A152A8Y3</accession>
<evidence type="ECO:0000313" key="5">
    <source>
        <dbReference type="Proteomes" id="UP000076078"/>
    </source>
</evidence>
<keyword evidence="3" id="KW-0732">Signal</keyword>
<gene>
    <name evidence="4" type="ORF">DLAC_00139</name>
</gene>
<organism evidence="4 5">
    <name type="scientific">Tieghemostelium lacteum</name>
    <name type="common">Slime mold</name>
    <name type="synonym">Dictyostelium lacteum</name>
    <dbReference type="NCBI Taxonomy" id="361077"/>
    <lineage>
        <taxon>Eukaryota</taxon>
        <taxon>Amoebozoa</taxon>
        <taxon>Evosea</taxon>
        <taxon>Eumycetozoa</taxon>
        <taxon>Dictyostelia</taxon>
        <taxon>Dictyosteliales</taxon>
        <taxon>Raperosteliaceae</taxon>
        <taxon>Tieghemostelium</taxon>
    </lineage>
</organism>
<protein>
    <recommendedName>
        <fullName evidence="6">Transmembrane protein</fullName>
    </recommendedName>
</protein>
<feature type="region of interest" description="Disordered" evidence="1">
    <location>
        <begin position="817"/>
        <end position="839"/>
    </location>
</feature>
<dbReference type="EMBL" id="LODT01000001">
    <property type="protein sequence ID" value="KYR02680.1"/>
    <property type="molecule type" value="Genomic_DNA"/>
</dbReference>
<proteinExistence type="predicted"/>
<evidence type="ECO:0000256" key="1">
    <source>
        <dbReference type="SAM" id="MobiDB-lite"/>
    </source>
</evidence>
<feature type="compositionally biased region" description="Basic and acidic residues" evidence="1">
    <location>
        <begin position="817"/>
        <end position="827"/>
    </location>
</feature>
<evidence type="ECO:0000313" key="4">
    <source>
        <dbReference type="EMBL" id="KYR02680.1"/>
    </source>
</evidence>
<evidence type="ECO:0000256" key="3">
    <source>
        <dbReference type="SAM" id="SignalP"/>
    </source>
</evidence>
<feature type="transmembrane region" description="Helical" evidence="2">
    <location>
        <begin position="780"/>
        <end position="801"/>
    </location>
</feature>
<name>A0A152A8Y3_TIELA</name>
<reference evidence="4 5" key="1">
    <citation type="submission" date="2015-12" db="EMBL/GenBank/DDBJ databases">
        <title>Dictyostelia acquired genes for synthesis and detection of signals that induce cell-type specialization by lateral gene transfer from prokaryotes.</title>
        <authorList>
            <person name="Gloeckner G."/>
            <person name="Schaap P."/>
        </authorList>
    </citation>
    <scope>NUCLEOTIDE SEQUENCE [LARGE SCALE GENOMIC DNA]</scope>
    <source>
        <strain evidence="4 5">TK</strain>
    </source>
</reference>
<evidence type="ECO:0000256" key="2">
    <source>
        <dbReference type="SAM" id="Phobius"/>
    </source>
</evidence>
<sequence length="839" mass="91759">MLNYNNLILLCLVVIFCNCISILNGEAIWVGPNGIGFYDVSSNWNPARVPDDSSFSIIFNTTGKCTVRTPITYTPQQIYIGSPSDPTVASQFVIDNGKILLSQLYLYSGSTFEMRNTTSLIQYTVDGGHMFIKGGKLILRKGVIAAIFIAEPDTIISFEPLSSTDNYVEVAQYAHEFNKTLIDITPGMNVTFDRGLIVTNSTFQVSSSFVYFKDINQPYKFINSRVSLESATIVSDKDVQFQDNSQIYIYDSTLTFSIMLSNGTSYSSFSNTRLTITDQLTAQSNSMLELEDSLLDYNQASSTFISVKDSSQVFLTNSRVSMKSGDSLDINDNVNLYLLGRSSCQGIINMYNSSSISFKNFTQSTPYSTTVNIVDSIGISFFNSTSNGLSFSFSTGSSGQLYVANGGNVEMTSQSFVNAHNLKSITVEKQGHLKISSQDFVFPSVGFYINGGSTVSIVRSQVTITPTITLSLQDSTISLLDQSTLLVNSAFVFNNTRLQLNSKSMVTLNFTTDFIRFINNNSIEIGEDSQLNVESPIKIEYWLNNNIVNYGVLNIVLSLFNCTKITNNGVVQLTSSPTTLNSQFLNLNGKFVSSNAENAAIVYLSSFVQGNGTLDITNTEIKTNGSVSIQSGGVICGKGIIQSPQLTSDSGQFGCKDITGNLIVTTESLEISSTSTLVIRITPTNSTLLSFPITIMELSKFNLVVYIDETLEGSESIRIIDYQSMTSGSLFSNVSVISYNTETGEETNCNSHTMTYNNEYTAFQLNQAGCPNRSSKLSGGAIAGIVIGIIVFCSGVVVIIVKSSKLKQMHHQMSKRKQELKRFKDLTTADTADNSANNK</sequence>
<comment type="caution">
    <text evidence="4">The sequence shown here is derived from an EMBL/GenBank/DDBJ whole genome shotgun (WGS) entry which is preliminary data.</text>
</comment>